<dbReference type="RefSeq" id="WP_204907989.1">
    <property type="nucleotide sequence ID" value="NZ_JACJLV010000004.1"/>
</dbReference>
<keyword evidence="4" id="KW-0413">Isomerase</keyword>
<feature type="compositionally biased region" description="Acidic residues" evidence="2">
    <location>
        <begin position="195"/>
        <end position="204"/>
    </location>
</feature>
<reference evidence="4" key="2">
    <citation type="journal article" date="2021" name="Sci. Rep.">
        <title>The distribution of antibiotic resistance genes in chicken gut microbiota commensals.</title>
        <authorList>
            <person name="Juricova H."/>
            <person name="Matiasovicova J."/>
            <person name="Kubasova T."/>
            <person name="Cejkova D."/>
            <person name="Rychlik I."/>
        </authorList>
    </citation>
    <scope>NUCLEOTIDE SEQUENCE</scope>
    <source>
        <strain evidence="4">An420c</strain>
    </source>
</reference>
<dbReference type="PROSITE" id="PS51257">
    <property type="entry name" value="PROKAR_LIPOPROTEIN"/>
    <property type="match status" value="1"/>
</dbReference>
<accession>A0A938XGQ5</accession>
<evidence type="ECO:0000313" key="5">
    <source>
        <dbReference type="Proteomes" id="UP000713880"/>
    </source>
</evidence>
<sequence>MKGKAGIYVLAGVLAAGTLTGCSSSVSESDTAITVGDTRITGDVANFYARYTQAQYETYYAGYMGDDMWNSEAEEGQSYEEFVKAQIQEQLEDMVLLEQHMDEYEVSLSDGEKQAIKEAAQKFDELNALEDKEKISGGKETVERVMTLMSIQEKMMEAIQAGVDTEVSDEEAAQKSMQYVFFSSQTTTESADGSQDGDSEEGDMEEIVKETAKAQAQSFAEAVKDQADFAAYASEQGLEAQTATFDADSVSPAAEVVEAADKLQEGETTGMIETDGGYYVARVTSLFDQAATDAEKQNIVAERKTELYNDTCDGWKEETDITVHDSVWKKIDFQTLKVTYVQDETEDYADQVQTDDVAEQQAEEESEE</sequence>
<organism evidence="4 5">
    <name type="scientific">Mordavella massiliensis</name>
    <dbReference type="NCBI Taxonomy" id="1871024"/>
    <lineage>
        <taxon>Bacteria</taxon>
        <taxon>Bacillati</taxon>
        <taxon>Bacillota</taxon>
        <taxon>Clostridia</taxon>
        <taxon>Eubacteriales</taxon>
        <taxon>Clostridiaceae</taxon>
        <taxon>Mordavella</taxon>
    </lineage>
</organism>
<dbReference type="SUPFAM" id="SSF54534">
    <property type="entry name" value="FKBP-like"/>
    <property type="match status" value="1"/>
</dbReference>
<dbReference type="AlphaFoldDB" id="A0A938XGQ5"/>
<dbReference type="PROSITE" id="PS50198">
    <property type="entry name" value="PPIC_PPIASE_2"/>
    <property type="match status" value="1"/>
</dbReference>
<protein>
    <submittedName>
        <fullName evidence="4">Peptidyl-prolyl cis-trans isomerase</fullName>
    </submittedName>
</protein>
<dbReference type="EMBL" id="JACJLV010000004">
    <property type="protein sequence ID" value="MBM6825926.1"/>
    <property type="molecule type" value="Genomic_DNA"/>
</dbReference>
<dbReference type="InterPro" id="IPR000297">
    <property type="entry name" value="PPIase_PpiC"/>
</dbReference>
<evidence type="ECO:0000259" key="3">
    <source>
        <dbReference type="PROSITE" id="PS50198"/>
    </source>
</evidence>
<feature type="region of interest" description="Disordered" evidence="2">
    <location>
        <begin position="347"/>
        <end position="368"/>
    </location>
</feature>
<dbReference type="GO" id="GO:0003755">
    <property type="term" value="F:peptidyl-prolyl cis-trans isomerase activity"/>
    <property type="evidence" value="ECO:0007669"/>
    <property type="project" value="InterPro"/>
</dbReference>
<evidence type="ECO:0000256" key="1">
    <source>
        <dbReference type="SAM" id="Coils"/>
    </source>
</evidence>
<dbReference type="Proteomes" id="UP000713880">
    <property type="component" value="Unassembled WGS sequence"/>
</dbReference>
<feature type="coiled-coil region" evidence="1">
    <location>
        <begin position="87"/>
        <end position="132"/>
    </location>
</feature>
<name>A0A938XGQ5_9CLOT</name>
<feature type="compositionally biased region" description="Acidic residues" evidence="2">
    <location>
        <begin position="356"/>
        <end position="368"/>
    </location>
</feature>
<reference evidence="4" key="1">
    <citation type="submission" date="2020-08" db="EMBL/GenBank/DDBJ databases">
        <authorList>
            <person name="Cejkova D."/>
            <person name="Kubasova T."/>
            <person name="Jahodarova E."/>
            <person name="Rychlik I."/>
        </authorList>
    </citation>
    <scope>NUCLEOTIDE SEQUENCE</scope>
    <source>
        <strain evidence="4">An420c</strain>
    </source>
</reference>
<evidence type="ECO:0000313" key="4">
    <source>
        <dbReference type="EMBL" id="MBM6825926.1"/>
    </source>
</evidence>
<gene>
    <name evidence="4" type="ORF">H6A13_02245</name>
</gene>
<dbReference type="InterPro" id="IPR046357">
    <property type="entry name" value="PPIase_dom_sf"/>
</dbReference>
<proteinExistence type="predicted"/>
<dbReference type="Pfam" id="PF13145">
    <property type="entry name" value="Rotamase_2"/>
    <property type="match status" value="1"/>
</dbReference>
<keyword evidence="5" id="KW-1185">Reference proteome</keyword>
<feature type="domain" description="PpiC" evidence="3">
    <location>
        <begin position="172"/>
        <end position="285"/>
    </location>
</feature>
<feature type="region of interest" description="Disordered" evidence="2">
    <location>
        <begin position="184"/>
        <end position="204"/>
    </location>
</feature>
<keyword evidence="1" id="KW-0175">Coiled coil</keyword>
<evidence type="ECO:0000256" key="2">
    <source>
        <dbReference type="SAM" id="MobiDB-lite"/>
    </source>
</evidence>
<comment type="caution">
    <text evidence="4">The sequence shown here is derived from an EMBL/GenBank/DDBJ whole genome shotgun (WGS) entry which is preliminary data.</text>
</comment>
<dbReference type="Gene3D" id="3.10.50.40">
    <property type="match status" value="1"/>
</dbReference>